<dbReference type="HOGENOM" id="CLU_549289_0_0_1"/>
<feature type="compositionally biased region" description="Basic and acidic residues" evidence="1">
    <location>
        <begin position="165"/>
        <end position="178"/>
    </location>
</feature>
<organism evidence="2">
    <name type="scientific">Mustela putorius furo</name>
    <name type="common">European domestic ferret</name>
    <name type="synonym">Mustela furo</name>
    <dbReference type="NCBI Taxonomy" id="9669"/>
    <lineage>
        <taxon>Eukaryota</taxon>
        <taxon>Metazoa</taxon>
        <taxon>Chordata</taxon>
        <taxon>Craniata</taxon>
        <taxon>Vertebrata</taxon>
        <taxon>Euteleostomi</taxon>
        <taxon>Mammalia</taxon>
        <taxon>Eutheria</taxon>
        <taxon>Laurasiatheria</taxon>
        <taxon>Carnivora</taxon>
        <taxon>Caniformia</taxon>
        <taxon>Musteloidea</taxon>
        <taxon>Mustelidae</taxon>
        <taxon>Mustelinae</taxon>
        <taxon>Mustela</taxon>
    </lineage>
</organism>
<dbReference type="InterPro" id="IPR042294">
    <property type="entry name" value="SETD2_animal"/>
</dbReference>
<dbReference type="STRING" id="9669.ENSMPUP00000015136"/>
<feature type="compositionally biased region" description="Basic and acidic residues" evidence="1">
    <location>
        <begin position="103"/>
        <end position="120"/>
    </location>
</feature>
<feature type="compositionally biased region" description="Basic and acidic residues" evidence="1">
    <location>
        <begin position="81"/>
        <end position="93"/>
    </location>
</feature>
<dbReference type="eggNOG" id="KOG4442">
    <property type="taxonomic scope" value="Eukaryota"/>
</dbReference>
<dbReference type="Ensembl" id="ENSMPUT00000015374.1">
    <property type="protein sequence ID" value="ENSMPUP00000015136.1"/>
    <property type="gene ID" value="ENSMPUG00000015245.1"/>
</dbReference>
<dbReference type="AlphaFoldDB" id="M3YUX6"/>
<feature type="compositionally biased region" description="Basic and acidic residues" evidence="1">
    <location>
        <begin position="475"/>
        <end position="497"/>
    </location>
</feature>
<dbReference type="PANTHER" id="PTHR46711:SF1">
    <property type="entry name" value="HISTONE-LYSINE N-METHYLTRANSFERASE SETD2"/>
    <property type="match status" value="1"/>
</dbReference>
<dbReference type="GeneTree" id="ENSGT00940000166273"/>
<dbReference type="EMBL" id="AEYP01001566">
    <property type="status" value="NOT_ANNOTATED_CDS"/>
    <property type="molecule type" value="Genomic_DNA"/>
</dbReference>
<dbReference type="GO" id="GO:0005694">
    <property type="term" value="C:chromosome"/>
    <property type="evidence" value="ECO:0007669"/>
    <property type="project" value="TreeGrafter"/>
</dbReference>
<feature type="compositionally biased region" description="Basic and acidic residues" evidence="1">
    <location>
        <begin position="132"/>
        <end position="150"/>
    </location>
</feature>
<accession>M3YUX6</accession>
<proteinExistence type="predicted"/>
<evidence type="ECO:0000313" key="2">
    <source>
        <dbReference type="Ensembl" id="ENSMPUP00000015136.1"/>
    </source>
</evidence>
<dbReference type="GO" id="GO:0005634">
    <property type="term" value="C:nucleus"/>
    <property type="evidence" value="ECO:0007669"/>
    <property type="project" value="TreeGrafter"/>
</dbReference>
<feature type="region of interest" description="Disordered" evidence="1">
    <location>
        <begin position="448"/>
        <end position="497"/>
    </location>
</feature>
<feature type="region of interest" description="Disordered" evidence="1">
    <location>
        <begin position="17"/>
        <end position="178"/>
    </location>
</feature>
<reference evidence="2" key="1">
    <citation type="submission" date="2024-06" db="UniProtKB">
        <authorList>
            <consortium name="Ensembl"/>
        </authorList>
    </citation>
    <scope>IDENTIFICATION</scope>
</reference>
<dbReference type="GO" id="GO:0046975">
    <property type="term" value="F:histone H3K36 methyltransferase activity"/>
    <property type="evidence" value="ECO:0007669"/>
    <property type="project" value="InterPro"/>
</dbReference>
<evidence type="ECO:0000256" key="1">
    <source>
        <dbReference type="SAM" id="MobiDB-lite"/>
    </source>
</evidence>
<protein>
    <submittedName>
        <fullName evidence="2">Uncharacterized protein</fullName>
    </submittedName>
</protein>
<name>M3YUX6_MUSPF</name>
<sequence length="497" mass="55556">LEKVPVDEVVEVPTVTQQVSESEVDGETAMEPNKLSTSEAKVGATIWPEGRDKELEETIAEETPFQDKEQLSDVETWGSQEHTDERVGRRDLATKLMGIPKESQTEKENTETVKGKDAVGFRDQATPKTPKRSREVDLDKQTQKRGKGDEGAPSPPSSACGWDQNVRDDTPTSRKKVQIKDHNFSREQHWMLFDQEVAPWEAQKQQQWMETLGMTSPLPSDSLGYSAPHHPFAGYSPGYPMQASMDPSNGAGKVLLPTPSMDPVCSHAPYNHSQPLVELCMEPLTAPLHVAAPEVSSSQYVTQSDDEVHQDFQHHHFASASPRPSPQIKSGVWDSNQSLSVSSSSTLLLQSQATIYSQGHIYPTVYGVTPYSQTAPPAVQYAQPSRQYTQEQQISTAHAQPMQRWYRLQVVTWRPRSLQPPEMVANNLLDLPSPFSPNPKIHCLSSQSKIQKGDEITRQTQWDPPTWEGPGEDASLEHEAEMDLRTLTYDEKPRKTS</sequence>
<dbReference type="InParanoid" id="M3YUX6"/>
<dbReference type="PANTHER" id="PTHR46711">
    <property type="entry name" value="HISTONE-LYSINE N-METHYLTRANSFERASE SETD2"/>
    <property type="match status" value="1"/>
</dbReference>
<dbReference type="GO" id="GO:0010468">
    <property type="term" value="P:regulation of gene expression"/>
    <property type="evidence" value="ECO:0007669"/>
    <property type="project" value="TreeGrafter"/>
</dbReference>